<dbReference type="Proteomes" id="UP000503462">
    <property type="component" value="Chromosome 5"/>
</dbReference>
<evidence type="ECO:0000313" key="2">
    <source>
        <dbReference type="EMBL" id="QIX01509.1"/>
    </source>
</evidence>
<evidence type="ECO:0000313" key="3">
    <source>
        <dbReference type="Proteomes" id="UP000503462"/>
    </source>
</evidence>
<gene>
    <name evidence="2" type="ORF">AMS68_007026</name>
</gene>
<name>A0A6H0Y3T4_9PEZI</name>
<organism evidence="2 3">
    <name type="scientific">Peltaster fructicola</name>
    <dbReference type="NCBI Taxonomy" id="286661"/>
    <lineage>
        <taxon>Eukaryota</taxon>
        <taxon>Fungi</taxon>
        <taxon>Dikarya</taxon>
        <taxon>Ascomycota</taxon>
        <taxon>Pezizomycotina</taxon>
        <taxon>Dothideomycetes</taxon>
        <taxon>Dothideomycetes incertae sedis</taxon>
        <taxon>Peltaster</taxon>
    </lineage>
</organism>
<dbReference type="AlphaFoldDB" id="A0A6H0Y3T4"/>
<protein>
    <submittedName>
        <fullName evidence="2">Uncharacterized protein</fullName>
    </submittedName>
</protein>
<sequence length="802" mass="82845">MDSSSCAAVWAEYGSSVGLTSGTTSINVPATQTITNYPQCSITGSDAVCLTRRAQVPGLSCVVHADEVQVYFWPSHIQTQHATITSPPQSIITDGITMYSPTVYLSYDKISILSAGVEWHDCQNESIPSWTYFQTILGPAQSNHWVSALPESLSTFEKQFWQWDVPQSDIGIFSSMDPQNVGGTSMVPFPDAAITAMLNQNATDYDFWANAIYSANTGHVTRPLTLDHLTRPDPRAYYLKPSVDGIGHGYGCNPQGPHPNCNTIFDDYYKAAISIPAEVLTLFPEFTSCNVFEFGSNDPPIALTQVASPDAATTSSSGPITTPPSPSIALANPTASATQATIFLPSFTLDTSEATSSISVAPVVLPSTELKPAFTLDVLTEPSLGDVAGSFSTPATSVAALLDVLAQQSLDPADSIQQQSSAKLPQALTQLPQDVAGPSTGHVDLAVDPSTLADSLTVVPTTLTSLVTSSSSGLQVVVATTQVSSVTVEKATGVVSLTFVPTVITQSITTTISNSVVVLTTQVTSSIAAVQVNGQLISQAVIPTTITNLLTKTSFGIEIVVPSEVVSPTTVRMANGQLISETVVPTAVTSFVVTTNVAGSTITMPTTIVSSVTVVRASAQEKVQLSNGGIAAPSVTLQGIVGGAASLASGQHPNAIDPALNGVVFLSDADALASGHLAGTNEVRPAITPLVAASMFSSGHPIIQDGDVVSKGQHGSSVTAKAGSAISTHGIIQAAVPSSTGLGNYIVAGIQPGVQPDISQASAALPTNNGVATQTTPNALLSMIPAALLVSYLIAPGLQVMR</sequence>
<proteinExistence type="predicted"/>
<evidence type="ECO:0000256" key="1">
    <source>
        <dbReference type="SAM" id="MobiDB-lite"/>
    </source>
</evidence>
<dbReference type="EMBL" id="CP051143">
    <property type="protein sequence ID" value="QIX01509.1"/>
    <property type="molecule type" value="Genomic_DNA"/>
</dbReference>
<dbReference type="OrthoDB" id="3944128at2759"/>
<reference evidence="2 3" key="1">
    <citation type="journal article" date="2016" name="Sci. Rep.">
        <title>Peltaster fructicola genome reveals evolution from an invasive phytopathogen to an ectophytic parasite.</title>
        <authorList>
            <person name="Xu C."/>
            <person name="Chen H."/>
            <person name="Gleason M.L."/>
            <person name="Xu J.R."/>
            <person name="Liu H."/>
            <person name="Zhang R."/>
            <person name="Sun G."/>
        </authorList>
    </citation>
    <scope>NUCLEOTIDE SEQUENCE [LARGE SCALE GENOMIC DNA]</scope>
    <source>
        <strain evidence="2 3">LNHT1506</strain>
    </source>
</reference>
<keyword evidence="3" id="KW-1185">Reference proteome</keyword>
<accession>A0A6H0Y3T4</accession>
<feature type="region of interest" description="Disordered" evidence="1">
    <location>
        <begin position="307"/>
        <end position="326"/>
    </location>
</feature>